<feature type="compositionally biased region" description="Basic and acidic residues" evidence="1">
    <location>
        <begin position="425"/>
        <end position="436"/>
    </location>
</feature>
<keyword evidence="3" id="KW-1185">Reference proteome</keyword>
<feature type="region of interest" description="Disordered" evidence="1">
    <location>
        <begin position="112"/>
        <end position="146"/>
    </location>
</feature>
<dbReference type="GO" id="GO:0006355">
    <property type="term" value="P:regulation of DNA-templated transcription"/>
    <property type="evidence" value="ECO:0007669"/>
    <property type="project" value="InterPro"/>
</dbReference>
<dbReference type="PANTHER" id="PTHR47282:SF1">
    <property type="entry name" value="PGC-1 AND ERR-INDUCED REGULATOR IN MUSCLE PROTEIN 1"/>
    <property type="match status" value="1"/>
</dbReference>
<gene>
    <name evidence="2" type="ORF">D4764_08G0005280</name>
</gene>
<evidence type="ECO:0000256" key="1">
    <source>
        <dbReference type="SAM" id="MobiDB-lite"/>
    </source>
</evidence>
<feature type="compositionally biased region" description="Acidic residues" evidence="1">
    <location>
        <begin position="614"/>
        <end position="626"/>
    </location>
</feature>
<proteinExistence type="predicted"/>
<comment type="caution">
    <text evidence="2">The sequence shown here is derived from an EMBL/GenBank/DDBJ whole genome shotgun (WGS) entry which is preliminary data.</text>
</comment>
<feature type="compositionally biased region" description="Polar residues" evidence="1">
    <location>
        <begin position="179"/>
        <end position="190"/>
    </location>
</feature>
<accession>A0A5C6MQV1</accession>
<feature type="region of interest" description="Disordered" evidence="1">
    <location>
        <begin position="891"/>
        <end position="910"/>
    </location>
</feature>
<feature type="region of interest" description="Disordered" evidence="1">
    <location>
        <begin position="222"/>
        <end position="303"/>
    </location>
</feature>
<evidence type="ECO:0000313" key="2">
    <source>
        <dbReference type="EMBL" id="TWW56541.1"/>
    </source>
</evidence>
<feature type="region of interest" description="Disordered" evidence="1">
    <location>
        <begin position="701"/>
        <end position="725"/>
    </location>
</feature>
<name>A0A5C6MQV1_9TELE</name>
<dbReference type="GO" id="GO:0014850">
    <property type="term" value="P:response to muscle activity"/>
    <property type="evidence" value="ECO:0007669"/>
    <property type="project" value="TreeGrafter"/>
</dbReference>
<dbReference type="GO" id="GO:0005737">
    <property type="term" value="C:cytoplasm"/>
    <property type="evidence" value="ECO:0007669"/>
    <property type="project" value="TreeGrafter"/>
</dbReference>
<feature type="region of interest" description="Disordered" evidence="1">
    <location>
        <begin position="596"/>
        <end position="644"/>
    </location>
</feature>
<protein>
    <recommendedName>
        <fullName evidence="4">PGC-1 and ERR-induced regulator in muscle protein 1</fullName>
    </recommendedName>
</protein>
<feature type="compositionally biased region" description="Basic and acidic residues" evidence="1">
    <location>
        <begin position="240"/>
        <end position="250"/>
    </location>
</feature>
<dbReference type="EMBL" id="RHFK02000021">
    <property type="protein sequence ID" value="TWW56541.1"/>
    <property type="molecule type" value="Genomic_DNA"/>
</dbReference>
<feature type="region of interest" description="Disordered" evidence="1">
    <location>
        <begin position="162"/>
        <end position="209"/>
    </location>
</feature>
<reference evidence="2 3" key="1">
    <citation type="submission" date="2019-04" db="EMBL/GenBank/DDBJ databases">
        <title>Chromosome genome assembly for Takifugu flavidus.</title>
        <authorList>
            <person name="Xiao S."/>
        </authorList>
    </citation>
    <scope>NUCLEOTIDE SEQUENCE [LARGE SCALE GENOMIC DNA]</scope>
    <source>
        <strain evidence="2">HTHZ2018</strain>
        <tissue evidence="2">Muscle</tissue>
    </source>
</reference>
<feature type="compositionally biased region" description="Acidic residues" evidence="1">
    <location>
        <begin position="892"/>
        <end position="902"/>
    </location>
</feature>
<dbReference type="PANTHER" id="PTHR47282">
    <property type="entry name" value="PGC-1 AND ERR-INDUCED REGULATOR IN MUSCLE PROTEIN 1"/>
    <property type="match status" value="1"/>
</dbReference>
<sequence length="1093" mass="118337">MEEFECSVDICDQDWTSFVAECEECNLLPPSLARLDDSGMSDIDDKVGFVQKVELAFSELDPPRCEDSPADRYLCKHGVTGMESILSGSEEDIHLQSVNVFFERLKSASEAEKLAAPNQTRAPTQRDVKQEAGHRSDGQRANNAAPMENIPNINFLAAASDAAAGETTEPINEDGGGMSTTPGGNTSGFRSSEPVGPEELKQATDSAGDEVKVAELRTPLNIVQQEEFPPKKGFTNSSRSHVDTKWKDAHASLSDSTDTSKTASRESSPLSSVRRKRAKKRRAEPAETQVWIKPSDSEEEQHARRGGIGLPVAERNHFYALKVPQRHATSDFSTISSLPVKLSAREIKVKDPSESQFSESIFRRSRFSGGGLNEDGAGNDPSLIPLNQTVVSVLNGSGHVAQHLHPARQSHLDEEMIHMFCCENEQQRSSHTEKRSAANSRPAGGAGNPGIQWHPMLTDQYGSRLGQSCPSLSRPDSPNAKSNRMDRTKSTDSNSLPDRRCLAPYPPHSDADIPARPPVLLSSSDLDVVSGGSAGAERAQTPAAAPPDLHICEHSLTSLTDITPVSSCCTLDTESGVSLSNGTITDLSYSSCLSVSQNDSRCSGEKPSPTKQQEEEEERSAPEADDAAAPPKAEGKPDDAPDSTHSVFAMSSFWSEMEKLTINDILGLRKMEQTASLSAPPPVEESEKPAEFVLTDSGLYTDALKPGQTSVPVPSESRPLPVGQSANSYSSMATATGFHSSSGPTSFRRICKTVSMQNLCSLESVRLSQKDQPLPSLDEEDLEKVGRFPDGPVSDTEAGGYSVSLGGIFQYIFGKQSAPQRHTGGAPSLPTEGYSLAETYDHFMSDCNADSTLEPLVPAQARSKHGSRSAGRTLEFPEAYEYFFASSSSDESAAESDGEEDSGPARVVGRLRRTSNASELSTDIYDNFFTDCDFEQSSFWTNTFSFRNLLFSGSTEERRTVSGSFVPQRPSGFQITVNSGEAADNEDWMFSDLYPVEDGLSHLLPPHPFTHEDLQVAVPSPRLDAPLLPLKQSDMCLVCIAFASWVLKTANPQVGDAWKAVLLANVSALSAIRYLRKYVKDTAASEDILHVDS</sequence>
<feature type="compositionally biased region" description="Polar residues" evidence="1">
    <location>
        <begin position="253"/>
        <end position="271"/>
    </location>
</feature>
<feature type="compositionally biased region" description="Basic residues" evidence="1">
    <location>
        <begin position="273"/>
        <end position="282"/>
    </location>
</feature>
<feature type="region of interest" description="Disordered" evidence="1">
    <location>
        <begin position="425"/>
        <end position="544"/>
    </location>
</feature>
<evidence type="ECO:0000313" key="3">
    <source>
        <dbReference type="Proteomes" id="UP000324091"/>
    </source>
</evidence>
<organism evidence="2 3">
    <name type="scientific">Takifugu flavidus</name>
    <name type="common">sansaifugu</name>
    <dbReference type="NCBI Taxonomy" id="433684"/>
    <lineage>
        <taxon>Eukaryota</taxon>
        <taxon>Metazoa</taxon>
        <taxon>Chordata</taxon>
        <taxon>Craniata</taxon>
        <taxon>Vertebrata</taxon>
        <taxon>Euteleostomi</taxon>
        <taxon>Actinopterygii</taxon>
        <taxon>Neopterygii</taxon>
        <taxon>Teleostei</taxon>
        <taxon>Neoteleostei</taxon>
        <taxon>Acanthomorphata</taxon>
        <taxon>Eupercaria</taxon>
        <taxon>Tetraodontiformes</taxon>
        <taxon>Tetradontoidea</taxon>
        <taxon>Tetraodontidae</taxon>
        <taxon>Takifugu</taxon>
    </lineage>
</organism>
<dbReference type="GO" id="GO:0005634">
    <property type="term" value="C:nucleus"/>
    <property type="evidence" value="ECO:0007669"/>
    <property type="project" value="TreeGrafter"/>
</dbReference>
<dbReference type="Proteomes" id="UP000324091">
    <property type="component" value="Chromosome 8"/>
</dbReference>
<dbReference type="InterPro" id="IPR043442">
    <property type="entry name" value="Perm1"/>
</dbReference>
<feature type="compositionally biased region" description="Polar residues" evidence="1">
    <location>
        <begin position="465"/>
        <end position="482"/>
    </location>
</feature>
<dbReference type="AlphaFoldDB" id="A0A5C6MQV1"/>
<evidence type="ECO:0008006" key="4">
    <source>
        <dbReference type="Google" id="ProtNLM"/>
    </source>
</evidence>
<feature type="compositionally biased region" description="Basic and acidic residues" evidence="1">
    <location>
        <begin position="124"/>
        <end position="138"/>
    </location>
</feature>
<feature type="compositionally biased region" description="Low complexity" evidence="1">
    <location>
        <begin position="519"/>
        <end position="531"/>
    </location>
</feature>